<protein>
    <recommendedName>
        <fullName evidence="5">Late embryogenesis abundant protein</fullName>
    </recommendedName>
</protein>
<feature type="chain" id="PRO_5045759878" description="Late embryogenesis abundant protein" evidence="2">
    <location>
        <begin position="20"/>
        <end position="148"/>
    </location>
</feature>
<keyword evidence="4" id="KW-1185">Reference proteome</keyword>
<gene>
    <name evidence="3" type="ORF">MUU47_18800</name>
</gene>
<keyword evidence="2" id="KW-0732">Signal</keyword>
<evidence type="ECO:0000313" key="4">
    <source>
        <dbReference type="Proteomes" id="UP001205357"/>
    </source>
</evidence>
<feature type="compositionally biased region" description="Basic and acidic residues" evidence="1">
    <location>
        <begin position="105"/>
        <end position="148"/>
    </location>
</feature>
<organism evidence="3 4">
    <name type="scientific">Scandinavium hiltneri</name>
    <dbReference type="NCBI Taxonomy" id="2926519"/>
    <lineage>
        <taxon>Bacteria</taxon>
        <taxon>Pseudomonadati</taxon>
        <taxon>Pseudomonadota</taxon>
        <taxon>Gammaproteobacteria</taxon>
        <taxon>Enterobacterales</taxon>
        <taxon>Enterobacteriaceae</taxon>
        <taxon>Scandinavium</taxon>
    </lineage>
</organism>
<evidence type="ECO:0000256" key="2">
    <source>
        <dbReference type="SAM" id="SignalP"/>
    </source>
</evidence>
<evidence type="ECO:0000313" key="3">
    <source>
        <dbReference type="EMBL" id="MCS2163132.1"/>
    </source>
</evidence>
<evidence type="ECO:0000256" key="1">
    <source>
        <dbReference type="SAM" id="MobiDB-lite"/>
    </source>
</evidence>
<dbReference type="RefSeq" id="WP_258989675.1">
    <property type="nucleotide sequence ID" value="NZ_JALIGE010000076.1"/>
</dbReference>
<name>A0ABT2E5H5_9ENTR</name>
<comment type="caution">
    <text evidence="3">The sequence shown here is derived from an EMBL/GenBank/DDBJ whole genome shotgun (WGS) entry which is preliminary data.</text>
</comment>
<proteinExistence type="predicted"/>
<feature type="compositionally biased region" description="Basic and acidic residues" evidence="1">
    <location>
        <begin position="40"/>
        <end position="73"/>
    </location>
</feature>
<sequence length="148" mass="16187">MKKTAIALSLLFVATGAMAQGEMQHATDETVQAAHAGADTAKEKLHQTEHRTQEQMSKAKSDDSTTDKMKQDGQKAWNNTKEGSEKAWDKTKQGSEKAWNGTKEGSQKAWDKTKDGSQKAWDATKEGSTKAWDKTKAGAQDVKKSVSE</sequence>
<dbReference type="Proteomes" id="UP001205357">
    <property type="component" value="Unassembled WGS sequence"/>
</dbReference>
<feature type="region of interest" description="Disordered" evidence="1">
    <location>
        <begin position="22"/>
        <end position="148"/>
    </location>
</feature>
<dbReference type="EMBL" id="JALIGE010000076">
    <property type="protein sequence ID" value="MCS2163132.1"/>
    <property type="molecule type" value="Genomic_DNA"/>
</dbReference>
<reference evidence="3 4" key="1">
    <citation type="submission" date="2022-04" db="EMBL/GenBank/DDBJ databases">
        <title>Proposal of a three novel species of Scandinavium, Scandinavium hiltneri, Scandinavium manionii, Scandinavium tedordense.</title>
        <authorList>
            <person name="Maddock D.W."/>
            <person name="Brady C.L."/>
            <person name="Denman S."/>
            <person name="Arnold D."/>
        </authorList>
    </citation>
    <scope>NUCLEOTIDE SEQUENCE [LARGE SCALE GENOMIC DNA]</scope>
    <source>
        <strain evidence="3 4">H11S7</strain>
    </source>
</reference>
<feature type="compositionally biased region" description="Basic and acidic residues" evidence="1">
    <location>
        <begin position="82"/>
        <end position="95"/>
    </location>
</feature>
<accession>A0ABT2E5H5</accession>
<feature type="signal peptide" evidence="2">
    <location>
        <begin position="1"/>
        <end position="19"/>
    </location>
</feature>
<evidence type="ECO:0008006" key="5">
    <source>
        <dbReference type="Google" id="ProtNLM"/>
    </source>
</evidence>
<dbReference type="Gene3D" id="1.10.287.700">
    <property type="entry name" value="Helix hairpin bin"/>
    <property type="match status" value="1"/>
</dbReference>